<dbReference type="Proteomes" id="UP001172386">
    <property type="component" value="Unassembled WGS sequence"/>
</dbReference>
<proteinExistence type="predicted"/>
<comment type="caution">
    <text evidence="1">The sequence shown here is derived from an EMBL/GenBank/DDBJ whole genome shotgun (WGS) entry which is preliminary data.</text>
</comment>
<evidence type="ECO:0000313" key="2">
    <source>
        <dbReference type="Proteomes" id="UP001172386"/>
    </source>
</evidence>
<gene>
    <name evidence="1" type="ORF">H2198_004901</name>
</gene>
<dbReference type="EMBL" id="JAPDRQ010000076">
    <property type="protein sequence ID" value="KAJ9656552.1"/>
    <property type="molecule type" value="Genomic_DNA"/>
</dbReference>
<name>A0ACC3A7T6_9EURO</name>
<accession>A0ACC3A7T6</accession>
<protein>
    <submittedName>
        <fullName evidence="1">Uncharacterized protein</fullName>
    </submittedName>
</protein>
<reference evidence="1" key="1">
    <citation type="submission" date="2022-10" db="EMBL/GenBank/DDBJ databases">
        <title>Culturing micro-colonial fungi from biological soil crusts in the Mojave desert and describing Neophaeococcomyces mojavensis, and introducing the new genera and species Taxawa tesnikishii.</title>
        <authorList>
            <person name="Kurbessoian T."/>
            <person name="Stajich J.E."/>
        </authorList>
    </citation>
    <scope>NUCLEOTIDE SEQUENCE</scope>
    <source>
        <strain evidence="1">JES_112</strain>
    </source>
</reference>
<evidence type="ECO:0000313" key="1">
    <source>
        <dbReference type="EMBL" id="KAJ9656552.1"/>
    </source>
</evidence>
<sequence>MPNNRPTAKEAIEALKIHQLRRENVVIFDEVKGLRTEVAVRQEELSKLQKLINTIQDDFKQICKSQSETKSSVQGLGDAIKSVLDDQEKLRQAQTDSKQYLVEGFAISKEACRKSEEFLSNVSEQLKQLRKKIDELEQTNIETVKQIRDELGGKADENAIVYLENKLHNLVQRIEEKVAAQETAINKIPDSINLLAECYPTQQSVVGSDASLWRPIGQIDTIQSNSQRIGDIVLGENIPQVGAQPQLEVEADTVPPARQPNAISNIAHEVQTPLEKASHVPPRPEIHMEVAQPSINLMNISIDMRIDWQFLQTLLTLKQQEKENILEYLERFKASFVRTTMSKDFIAILLRRFASGMLDSNCQTYFQQWLSKGQWTLNDAQDCAILLAACRDENVAICDVAASTQSKPPTDYSRRSNRIKDYQARSQGESGNNDFSCSGILRPDKGLASKSIVKPVATQQQAKKNVLKGNSASFIKEVLSPTKKRKVAGFRPRNQKGRFISQKEMAAGRQTATKLLASVDVTPPPQPTPIPRAPVRGSKKRKEVFGLPPDEMYTVSPEVLLSPNLPNRALRKRVPTLVPSDKKRRVVVSETSDSIGLPAAPIVKSPPKRQKQTETEEGQNFLGKKRKHRHDTPPEIPILQISTSDLEAG</sequence>
<organism evidence="1 2">
    <name type="scientific">Neophaeococcomyces mojaviensis</name>
    <dbReference type="NCBI Taxonomy" id="3383035"/>
    <lineage>
        <taxon>Eukaryota</taxon>
        <taxon>Fungi</taxon>
        <taxon>Dikarya</taxon>
        <taxon>Ascomycota</taxon>
        <taxon>Pezizomycotina</taxon>
        <taxon>Eurotiomycetes</taxon>
        <taxon>Chaetothyriomycetidae</taxon>
        <taxon>Chaetothyriales</taxon>
        <taxon>Chaetothyriales incertae sedis</taxon>
        <taxon>Neophaeococcomyces</taxon>
    </lineage>
</organism>
<keyword evidence="2" id="KW-1185">Reference proteome</keyword>